<dbReference type="EMBL" id="CAEZYC010000075">
    <property type="protein sequence ID" value="CAB4715257.1"/>
    <property type="molecule type" value="Genomic_DNA"/>
</dbReference>
<dbReference type="Gene3D" id="2.60.200.40">
    <property type="match status" value="1"/>
</dbReference>
<dbReference type="InterPro" id="IPR016064">
    <property type="entry name" value="NAD/diacylglycerol_kinase_sf"/>
</dbReference>
<dbReference type="Pfam" id="PF00781">
    <property type="entry name" value="DAGK_cat"/>
    <property type="match status" value="1"/>
</dbReference>
<keyword evidence="3" id="KW-0418">Kinase</keyword>
<evidence type="ECO:0000256" key="4">
    <source>
        <dbReference type="ARBA" id="ARBA00022840"/>
    </source>
</evidence>
<dbReference type="PANTHER" id="PTHR12358:SF106">
    <property type="entry name" value="LIPID KINASE YEGS"/>
    <property type="match status" value="1"/>
</dbReference>
<dbReference type="AlphaFoldDB" id="A0A6J5ZDR4"/>
<proteinExistence type="predicted"/>
<dbReference type="InterPro" id="IPR050187">
    <property type="entry name" value="Lipid_Phosphate_FormReg"/>
</dbReference>
<evidence type="ECO:0000313" key="6">
    <source>
        <dbReference type="EMBL" id="CAB4335491.1"/>
    </source>
</evidence>
<dbReference type="GO" id="GO:0005524">
    <property type="term" value="F:ATP binding"/>
    <property type="evidence" value="ECO:0007669"/>
    <property type="project" value="UniProtKB-KW"/>
</dbReference>
<sequence length="294" mass="31531">MLALLVKPTVWKSRKGKRIVSGLISHGALVLQGTNAQDLRPEIQQLHHEHLDLVVVACGGDGTVHLALNSLPNHEISLAVIPLGTGNDFARYLKIKNPKSGLEILQSGAWNQIDFGIIETPDGNEHKFLGVASCGFDAQVNERANTYRGPSGTLKYLVALFVELSKMSVCAFDVAPKSSAKFSEKLTLVAVGNTSSYGGGMKICPTANASDGQFEITYVAQVTRRLLVRVLPKVFWGGHVKHPKVRQDSDSGIALGGESFPVYADGERVGVGPIKVMLIPGGVRVWQAQATTTP</sequence>
<dbReference type="SMART" id="SM00046">
    <property type="entry name" value="DAGKc"/>
    <property type="match status" value="1"/>
</dbReference>
<evidence type="ECO:0000256" key="2">
    <source>
        <dbReference type="ARBA" id="ARBA00022741"/>
    </source>
</evidence>
<dbReference type="PANTHER" id="PTHR12358">
    <property type="entry name" value="SPHINGOSINE KINASE"/>
    <property type="match status" value="1"/>
</dbReference>
<dbReference type="SUPFAM" id="SSF111331">
    <property type="entry name" value="NAD kinase/diacylglycerol kinase-like"/>
    <property type="match status" value="1"/>
</dbReference>
<dbReference type="EMBL" id="CAFBIX010000095">
    <property type="protein sequence ID" value="CAB4851137.1"/>
    <property type="molecule type" value="Genomic_DNA"/>
</dbReference>
<dbReference type="EMBL" id="CAFBPK010000003">
    <property type="protein sequence ID" value="CAB5011981.1"/>
    <property type="molecule type" value="Genomic_DNA"/>
</dbReference>
<dbReference type="Pfam" id="PF19279">
    <property type="entry name" value="YegS_C"/>
    <property type="match status" value="1"/>
</dbReference>
<dbReference type="EMBL" id="CAESAD010000002">
    <property type="protein sequence ID" value="CAB4335491.1"/>
    <property type="molecule type" value="Genomic_DNA"/>
</dbReference>
<accession>A0A6J5ZDR4</accession>
<evidence type="ECO:0000313" key="11">
    <source>
        <dbReference type="EMBL" id="CAB5011981.1"/>
    </source>
</evidence>
<gene>
    <name evidence="8" type="ORF">UFOPK2648_01118</name>
    <name evidence="9" type="ORF">UFOPK3037_00652</name>
    <name evidence="10" type="ORF">UFOPK3278_01400</name>
    <name evidence="7" type="ORF">UFOPK3406_00845</name>
    <name evidence="6" type="ORF">UFOPK3925_00547</name>
    <name evidence="11" type="ORF">UFOPK4097_00375</name>
</gene>
<evidence type="ECO:0000259" key="5">
    <source>
        <dbReference type="PROSITE" id="PS50146"/>
    </source>
</evidence>
<organism evidence="7">
    <name type="scientific">freshwater metagenome</name>
    <dbReference type="NCBI Taxonomy" id="449393"/>
    <lineage>
        <taxon>unclassified sequences</taxon>
        <taxon>metagenomes</taxon>
        <taxon>ecological metagenomes</taxon>
    </lineage>
</organism>
<dbReference type="PROSITE" id="PS50146">
    <property type="entry name" value="DAGK"/>
    <property type="match status" value="1"/>
</dbReference>
<dbReference type="Gene3D" id="3.40.50.10330">
    <property type="entry name" value="Probable inorganic polyphosphate/atp-NAD kinase, domain 1"/>
    <property type="match status" value="1"/>
</dbReference>
<dbReference type="InterPro" id="IPR045540">
    <property type="entry name" value="YegS/DAGK_C"/>
</dbReference>
<evidence type="ECO:0000313" key="9">
    <source>
        <dbReference type="EMBL" id="CAB4801178.1"/>
    </source>
</evidence>
<protein>
    <submittedName>
        <fullName evidence="7">Unannotated protein</fullName>
    </submittedName>
</protein>
<dbReference type="GO" id="GO:0004143">
    <property type="term" value="F:ATP-dependent diacylglycerol kinase activity"/>
    <property type="evidence" value="ECO:0007669"/>
    <property type="project" value="TreeGrafter"/>
</dbReference>
<dbReference type="EMBL" id="CAFAAO010000006">
    <property type="protein sequence ID" value="CAB4801178.1"/>
    <property type="molecule type" value="Genomic_DNA"/>
</dbReference>
<evidence type="ECO:0000256" key="3">
    <source>
        <dbReference type="ARBA" id="ARBA00022777"/>
    </source>
</evidence>
<evidence type="ECO:0000313" key="10">
    <source>
        <dbReference type="EMBL" id="CAB4851137.1"/>
    </source>
</evidence>
<keyword evidence="2" id="KW-0547">Nucleotide-binding</keyword>
<dbReference type="EMBL" id="CAESAI010000018">
    <property type="protein sequence ID" value="CAB4339227.1"/>
    <property type="molecule type" value="Genomic_DNA"/>
</dbReference>
<keyword evidence="4" id="KW-0067">ATP-binding</keyword>
<dbReference type="InterPro" id="IPR001206">
    <property type="entry name" value="Diacylglycerol_kinase_cat_dom"/>
</dbReference>
<evidence type="ECO:0000256" key="1">
    <source>
        <dbReference type="ARBA" id="ARBA00022679"/>
    </source>
</evidence>
<evidence type="ECO:0000313" key="8">
    <source>
        <dbReference type="EMBL" id="CAB4715257.1"/>
    </source>
</evidence>
<name>A0A6J5ZDR4_9ZZZZ</name>
<keyword evidence="1" id="KW-0808">Transferase</keyword>
<evidence type="ECO:0000313" key="7">
    <source>
        <dbReference type="EMBL" id="CAB4339227.1"/>
    </source>
</evidence>
<dbReference type="GO" id="GO:0005886">
    <property type="term" value="C:plasma membrane"/>
    <property type="evidence" value="ECO:0007669"/>
    <property type="project" value="TreeGrafter"/>
</dbReference>
<reference evidence="7" key="1">
    <citation type="submission" date="2020-05" db="EMBL/GenBank/DDBJ databases">
        <authorList>
            <person name="Chiriac C."/>
            <person name="Salcher M."/>
            <person name="Ghai R."/>
            <person name="Kavagutti S V."/>
        </authorList>
    </citation>
    <scope>NUCLEOTIDE SEQUENCE</scope>
</reference>
<feature type="domain" description="DAGKc" evidence="5">
    <location>
        <begin position="43"/>
        <end position="122"/>
    </location>
</feature>
<dbReference type="InterPro" id="IPR017438">
    <property type="entry name" value="ATP-NAD_kinase_N"/>
</dbReference>